<dbReference type="PROSITE" id="PS00356">
    <property type="entry name" value="HTH_LACI_1"/>
    <property type="match status" value="1"/>
</dbReference>
<dbReference type="CDD" id="cd06267">
    <property type="entry name" value="PBP1_LacI_sugar_binding-like"/>
    <property type="match status" value="1"/>
</dbReference>
<keyword evidence="4" id="KW-0238">DNA-binding</keyword>
<evidence type="ECO:0000256" key="3">
    <source>
        <dbReference type="ARBA" id="ARBA00023015"/>
    </source>
</evidence>
<keyword evidence="3" id="KW-0805">Transcription regulation</keyword>
<dbReference type="SMART" id="SM00354">
    <property type="entry name" value="HTH_LACI"/>
    <property type="match status" value="1"/>
</dbReference>
<organism evidence="7 8">
    <name type="scientific">Texcoconibacillus texcoconensis</name>
    <dbReference type="NCBI Taxonomy" id="1095777"/>
    <lineage>
        <taxon>Bacteria</taxon>
        <taxon>Bacillati</taxon>
        <taxon>Bacillota</taxon>
        <taxon>Bacilli</taxon>
        <taxon>Bacillales</taxon>
        <taxon>Bacillaceae</taxon>
        <taxon>Texcoconibacillus</taxon>
    </lineage>
</organism>
<evidence type="ECO:0000259" key="6">
    <source>
        <dbReference type="PROSITE" id="PS50932"/>
    </source>
</evidence>
<dbReference type="Pfam" id="PF13377">
    <property type="entry name" value="Peripla_BP_3"/>
    <property type="match status" value="1"/>
</dbReference>
<dbReference type="InterPro" id="IPR010982">
    <property type="entry name" value="Lambda_DNA-bd_dom_sf"/>
</dbReference>
<dbReference type="SUPFAM" id="SSF47413">
    <property type="entry name" value="lambda repressor-like DNA-binding domains"/>
    <property type="match status" value="1"/>
</dbReference>
<dbReference type="InterPro" id="IPR028082">
    <property type="entry name" value="Peripla_BP_I"/>
</dbReference>
<dbReference type="PANTHER" id="PTHR30146">
    <property type="entry name" value="LACI-RELATED TRANSCRIPTIONAL REPRESSOR"/>
    <property type="match status" value="1"/>
</dbReference>
<dbReference type="EMBL" id="JACHHB010000020">
    <property type="protein sequence ID" value="MBB5175024.1"/>
    <property type="molecule type" value="Genomic_DNA"/>
</dbReference>
<dbReference type="PANTHER" id="PTHR30146:SF148">
    <property type="entry name" value="HTH-TYPE TRANSCRIPTIONAL REPRESSOR PURR-RELATED"/>
    <property type="match status" value="1"/>
</dbReference>
<dbReference type="RefSeq" id="WP_246421754.1">
    <property type="nucleotide sequence ID" value="NZ_JACHHB010000020.1"/>
</dbReference>
<evidence type="ECO:0000256" key="4">
    <source>
        <dbReference type="ARBA" id="ARBA00023125"/>
    </source>
</evidence>
<dbReference type="Proteomes" id="UP000551878">
    <property type="component" value="Unassembled WGS sequence"/>
</dbReference>
<keyword evidence="5" id="KW-0804">Transcription</keyword>
<evidence type="ECO:0000256" key="5">
    <source>
        <dbReference type="ARBA" id="ARBA00023163"/>
    </source>
</evidence>
<dbReference type="GO" id="GO:0000976">
    <property type="term" value="F:transcription cis-regulatory region binding"/>
    <property type="evidence" value="ECO:0007669"/>
    <property type="project" value="TreeGrafter"/>
</dbReference>
<evidence type="ECO:0000256" key="1">
    <source>
        <dbReference type="ARBA" id="ARBA00019435"/>
    </source>
</evidence>
<gene>
    <name evidence="7" type="ORF">HNQ41_003250</name>
</gene>
<sequence length="333" mass="37334">MERMSIKDVAKRANVSTATVSHVINETRFVSEQTKKRVYEAMRELDYQPNSVARSLRSRKTNTIGLLVPLVASDISNFFFMSIANGIEQGLKERGYNLILSNSNEDFETEKEQIKGFNTQLIDGLIIAPSLGEGDKYVELINDNYPVVFIDRKIDQSFGDMILVDNKGATYQAVQSLIEKGHKQIGMICGTLGVTTSNDRYESFQQVIADHEQQEVISTIKIGIPNYENGFTLAKELIDKGVTAIFVANNIMTVGAMAALQQYGKKIPQDVAIVGYDDHDWMKITSPPLSTVKQPSFELGKRSVMRLLERIEGDKGRSRIEYLPSQFIERSSS</sequence>
<dbReference type="AlphaFoldDB" id="A0A840QUI4"/>
<evidence type="ECO:0000256" key="2">
    <source>
        <dbReference type="ARBA" id="ARBA00022491"/>
    </source>
</evidence>
<keyword evidence="8" id="KW-1185">Reference proteome</keyword>
<name>A0A840QUI4_9BACI</name>
<dbReference type="SUPFAM" id="SSF53822">
    <property type="entry name" value="Periplasmic binding protein-like I"/>
    <property type="match status" value="1"/>
</dbReference>
<protein>
    <recommendedName>
        <fullName evidence="1">Catabolite control protein A</fullName>
    </recommendedName>
</protein>
<dbReference type="CDD" id="cd01392">
    <property type="entry name" value="HTH_LacI"/>
    <property type="match status" value="1"/>
</dbReference>
<dbReference type="GO" id="GO:0003700">
    <property type="term" value="F:DNA-binding transcription factor activity"/>
    <property type="evidence" value="ECO:0007669"/>
    <property type="project" value="TreeGrafter"/>
</dbReference>
<dbReference type="FunFam" id="1.10.260.40:FF:000002">
    <property type="entry name" value="HTH-type transcriptional repressor PurR"/>
    <property type="match status" value="1"/>
</dbReference>
<dbReference type="InterPro" id="IPR046335">
    <property type="entry name" value="LacI/GalR-like_sensor"/>
</dbReference>
<comment type="caution">
    <text evidence="7">The sequence shown here is derived from an EMBL/GenBank/DDBJ whole genome shotgun (WGS) entry which is preliminary data.</text>
</comment>
<evidence type="ECO:0000313" key="8">
    <source>
        <dbReference type="Proteomes" id="UP000551878"/>
    </source>
</evidence>
<dbReference type="PRINTS" id="PR00036">
    <property type="entry name" value="HTHLACI"/>
</dbReference>
<dbReference type="Pfam" id="PF00356">
    <property type="entry name" value="LacI"/>
    <property type="match status" value="1"/>
</dbReference>
<dbReference type="InterPro" id="IPR000843">
    <property type="entry name" value="HTH_LacI"/>
</dbReference>
<dbReference type="Gene3D" id="1.10.260.40">
    <property type="entry name" value="lambda repressor-like DNA-binding domains"/>
    <property type="match status" value="1"/>
</dbReference>
<keyword evidence="2" id="KW-0678">Repressor</keyword>
<dbReference type="PROSITE" id="PS50932">
    <property type="entry name" value="HTH_LACI_2"/>
    <property type="match status" value="1"/>
</dbReference>
<evidence type="ECO:0000313" key="7">
    <source>
        <dbReference type="EMBL" id="MBB5175024.1"/>
    </source>
</evidence>
<proteinExistence type="predicted"/>
<reference evidence="7 8" key="1">
    <citation type="submission" date="2020-08" db="EMBL/GenBank/DDBJ databases">
        <title>Genomic Encyclopedia of Type Strains, Phase IV (KMG-IV): sequencing the most valuable type-strain genomes for metagenomic binning, comparative biology and taxonomic classification.</title>
        <authorList>
            <person name="Goeker M."/>
        </authorList>
    </citation>
    <scope>NUCLEOTIDE SEQUENCE [LARGE SCALE GENOMIC DNA]</scope>
    <source>
        <strain evidence="7 8">DSM 24696</strain>
    </source>
</reference>
<dbReference type="Gene3D" id="3.40.50.2300">
    <property type="match status" value="2"/>
</dbReference>
<accession>A0A840QUI4</accession>
<feature type="domain" description="HTH lacI-type" evidence="6">
    <location>
        <begin position="4"/>
        <end position="58"/>
    </location>
</feature>